<gene>
    <name evidence="1" type="ORF">NC998_19775</name>
</gene>
<keyword evidence="2" id="KW-1185">Reference proteome</keyword>
<dbReference type="Pfam" id="PF18320">
    <property type="entry name" value="Csc2"/>
    <property type="match status" value="1"/>
</dbReference>
<dbReference type="InterPro" id="IPR017574">
    <property type="entry name" value="CRISPR-assoc_prot_Cas7/Csc2"/>
</dbReference>
<sequence length="121" mass="13637">MTNHIVGLAFCDGEIFSNLHFTQALYDALNTKGDIHVSIGELRQEAAIVAETCLKQEPVRSTTVFGFELEQLLEEVTGIYQDEVKLRTIMTTLYQQTQSYSESYGALFPERKKKARQGSSI</sequence>
<dbReference type="EMBL" id="JAMPKM010000014">
    <property type="protein sequence ID" value="MEP0819344.1"/>
    <property type="molecule type" value="Genomic_DNA"/>
</dbReference>
<evidence type="ECO:0000313" key="2">
    <source>
        <dbReference type="Proteomes" id="UP001464891"/>
    </source>
</evidence>
<dbReference type="Proteomes" id="UP001464891">
    <property type="component" value="Unassembled WGS sequence"/>
</dbReference>
<dbReference type="RefSeq" id="WP_242017044.1">
    <property type="nucleotide sequence ID" value="NZ_JAMPKM010000014.1"/>
</dbReference>
<evidence type="ECO:0000313" key="1">
    <source>
        <dbReference type="EMBL" id="MEP0819344.1"/>
    </source>
</evidence>
<organism evidence="1 2">
    <name type="scientific">Trichocoleus desertorum GB2-A4</name>
    <dbReference type="NCBI Taxonomy" id="2933944"/>
    <lineage>
        <taxon>Bacteria</taxon>
        <taxon>Bacillati</taxon>
        <taxon>Cyanobacteriota</taxon>
        <taxon>Cyanophyceae</taxon>
        <taxon>Leptolyngbyales</taxon>
        <taxon>Trichocoleusaceae</taxon>
        <taxon>Trichocoleus</taxon>
    </lineage>
</organism>
<comment type="caution">
    <text evidence="1">The sequence shown here is derived from an EMBL/GenBank/DDBJ whole genome shotgun (WGS) entry which is preliminary data.</text>
</comment>
<protein>
    <submittedName>
        <fullName evidence="1">Uncharacterized protein</fullName>
    </submittedName>
</protein>
<accession>A0ABV0JC23</accession>
<proteinExistence type="predicted"/>
<name>A0ABV0JC23_9CYAN</name>
<reference evidence="1 2" key="1">
    <citation type="submission" date="2022-04" db="EMBL/GenBank/DDBJ databases">
        <title>Positive selection, recombination, and allopatry shape intraspecific diversity of widespread and dominant cyanobacteria.</title>
        <authorList>
            <person name="Wei J."/>
            <person name="Shu W."/>
            <person name="Hu C."/>
        </authorList>
    </citation>
    <scope>NUCLEOTIDE SEQUENCE [LARGE SCALE GENOMIC DNA]</scope>
    <source>
        <strain evidence="1 2">GB2-A4</strain>
    </source>
</reference>